<sequence>MNLKRSAKFAYLRLLRTKGTPRAIAGGAAIGVFVGLTPTIPFHTLMVFLLSLLSRTSFLAGLITSFAVCNPLTTLPIYFLSFKIGNLVTHYQLDWLQVSSVLHLLDGNHNLAARLQAITDLGLDTFTVMMIGGGLLALLPGIASYYLFYYLIVHYRQKRSSKHILR</sequence>
<evidence type="ECO:0000259" key="2">
    <source>
        <dbReference type="Pfam" id="PF09835"/>
    </source>
</evidence>
<dbReference type="PANTHER" id="PTHR40547:SF1">
    <property type="entry name" value="SLL0298 PROTEIN"/>
    <property type="match status" value="1"/>
</dbReference>
<dbReference type="InterPro" id="IPR018639">
    <property type="entry name" value="DUF2062"/>
</dbReference>
<dbReference type="Proteomes" id="UP000830055">
    <property type="component" value="Chromosome"/>
</dbReference>
<protein>
    <recommendedName>
        <fullName evidence="2">DUF2062 domain-containing protein</fullName>
    </recommendedName>
</protein>
<organism evidence="3 4">
    <name type="scientific">Desulfofustis limnaeus</name>
    <dbReference type="NCBI Taxonomy" id="2740163"/>
    <lineage>
        <taxon>Bacteria</taxon>
        <taxon>Pseudomonadati</taxon>
        <taxon>Thermodesulfobacteriota</taxon>
        <taxon>Desulfobulbia</taxon>
        <taxon>Desulfobulbales</taxon>
        <taxon>Desulfocapsaceae</taxon>
        <taxon>Desulfofustis</taxon>
    </lineage>
</organism>
<dbReference type="RefSeq" id="WP_284154214.1">
    <property type="nucleotide sequence ID" value="NZ_AP025516.1"/>
</dbReference>
<gene>
    <name evidence="3" type="ORF">DPPLL_15410</name>
</gene>
<keyword evidence="1" id="KW-1133">Transmembrane helix</keyword>
<dbReference type="EMBL" id="AP025516">
    <property type="protein sequence ID" value="BDD87176.1"/>
    <property type="molecule type" value="Genomic_DNA"/>
</dbReference>
<accession>A0ABM7W884</accession>
<evidence type="ECO:0000313" key="3">
    <source>
        <dbReference type="EMBL" id="BDD87176.1"/>
    </source>
</evidence>
<evidence type="ECO:0000313" key="4">
    <source>
        <dbReference type="Proteomes" id="UP000830055"/>
    </source>
</evidence>
<proteinExistence type="predicted"/>
<feature type="transmembrane region" description="Helical" evidence="1">
    <location>
        <begin position="21"/>
        <end position="40"/>
    </location>
</feature>
<name>A0ABM7W884_9BACT</name>
<reference evidence="3 4" key="1">
    <citation type="submission" date="2022-01" db="EMBL/GenBank/DDBJ databases">
        <title>Desulfofustis limnae sp. nov., a novel mesophilic sulfate-reducing bacterium isolated from marsh soil.</title>
        <authorList>
            <person name="Watanabe M."/>
            <person name="Takahashi A."/>
            <person name="Kojima H."/>
            <person name="Fukui M."/>
        </authorList>
    </citation>
    <scope>NUCLEOTIDE SEQUENCE [LARGE SCALE GENOMIC DNA]</scope>
    <source>
        <strain evidence="3 4">PPLL</strain>
    </source>
</reference>
<feature type="domain" description="DUF2062" evidence="2">
    <location>
        <begin position="5"/>
        <end position="159"/>
    </location>
</feature>
<keyword evidence="1" id="KW-0812">Transmembrane</keyword>
<dbReference type="Pfam" id="PF09835">
    <property type="entry name" value="DUF2062"/>
    <property type="match status" value="1"/>
</dbReference>
<keyword evidence="4" id="KW-1185">Reference proteome</keyword>
<dbReference type="PANTHER" id="PTHR40547">
    <property type="entry name" value="SLL0298 PROTEIN"/>
    <property type="match status" value="1"/>
</dbReference>
<feature type="transmembrane region" description="Helical" evidence="1">
    <location>
        <begin position="128"/>
        <end position="152"/>
    </location>
</feature>
<keyword evidence="1" id="KW-0472">Membrane</keyword>
<evidence type="ECO:0000256" key="1">
    <source>
        <dbReference type="SAM" id="Phobius"/>
    </source>
</evidence>